<gene>
    <name evidence="7" type="ORF">FHX41_2004</name>
</gene>
<keyword evidence="2" id="KW-0436">Ligase</keyword>
<keyword evidence="4" id="KW-0443">Lipid metabolism</keyword>
<dbReference type="EMBL" id="VFPO01000001">
    <property type="protein sequence ID" value="TQM68359.1"/>
    <property type="molecule type" value="Genomic_DNA"/>
</dbReference>
<evidence type="ECO:0000256" key="4">
    <source>
        <dbReference type="ARBA" id="ARBA00023098"/>
    </source>
</evidence>
<dbReference type="NCBIfam" id="NF004837">
    <property type="entry name" value="PRK06187.1"/>
    <property type="match status" value="1"/>
</dbReference>
<evidence type="ECO:0000256" key="1">
    <source>
        <dbReference type="ARBA" id="ARBA00006432"/>
    </source>
</evidence>
<dbReference type="InterPro" id="IPR042099">
    <property type="entry name" value="ANL_N_sf"/>
</dbReference>
<keyword evidence="3" id="KW-0276">Fatty acid metabolism</keyword>
<keyword evidence="8" id="KW-1185">Reference proteome</keyword>
<protein>
    <submittedName>
        <fullName evidence="7">Fatty-acyl-CoA synthase</fullName>
    </submittedName>
</protein>
<dbReference type="GO" id="GO:0016874">
    <property type="term" value="F:ligase activity"/>
    <property type="evidence" value="ECO:0007669"/>
    <property type="project" value="UniProtKB-KW"/>
</dbReference>
<evidence type="ECO:0000256" key="3">
    <source>
        <dbReference type="ARBA" id="ARBA00022832"/>
    </source>
</evidence>
<dbReference type="InterPro" id="IPR000873">
    <property type="entry name" value="AMP-dep_synth/lig_dom"/>
</dbReference>
<name>A0A543ICP8_9ACTN</name>
<evidence type="ECO:0000313" key="8">
    <source>
        <dbReference type="Proteomes" id="UP000316706"/>
    </source>
</evidence>
<comment type="similarity">
    <text evidence="1">Belongs to the ATP-dependent AMP-binding enzyme family.</text>
</comment>
<dbReference type="SUPFAM" id="SSF56801">
    <property type="entry name" value="Acetyl-CoA synthetase-like"/>
    <property type="match status" value="1"/>
</dbReference>
<sequence>MSELVTGHPSTHGDGYQLNTTNLFRQAVVTHPEQEIVHRDASGAWHTTSYAATWRRVARTAHALRAVGVGPGDVVGVLDWNHLRHFELYWAIPGIGAVMLQMNLRLAPDDLAYVVEHAGATVVCVDESLLGQAEELAARCPGVRRWVVMSDRPLSEIRTSLPDPLDHEELLARQDEEFDWPVIDETSAYSACYTTGTTGRPKGVFYSHRGIVLHTMMWAADQAVGDHDNVLLTTPMFHAQCWGLPQVAVYARARVILPGRYSVEEIGVLAQAMVDYEVTVTNGAPAIFGPMLEYLRSLPEPPDLSRARMISGSTEPPLSLIKGYHELTGASIVHGYGATETTPLVTSNRPKPSLADRLDERELWDLKRFQGLPVAGVDVRLLGPGGAWLPHDGESVGEICVRGPWITERYWKSDDADKFHRGYWRSGDLGVITADGYLKITDRLKDVIKSGGEWISSIDLENALTGHPAVRQAAVVGAPHPRWQERPVALVVAEPGHDVDVDALRAHLAARFAKWQLPDEILIVGELPVTSVGKIDKKVLRERYADFYTAR</sequence>
<reference evidence="7 8" key="1">
    <citation type="submission" date="2019-06" db="EMBL/GenBank/DDBJ databases">
        <title>Sequencing the genomes of 1000 actinobacteria strains.</title>
        <authorList>
            <person name="Klenk H.-P."/>
        </authorList>
    </citation>
    <scope>NUCLEOTIDE SEQUENCE [LARGE SCALE GENOMIC DNA]</scope>
    <source>
        <strain evidence="7 8">DSM 45043</strain>
    </source>
</reference>
<dbReference type="RefSeq" id="WP_246077245.1">
    <property type="nucleotide sequence ID" value="NZ_VFPO01000001.1"/>
</dbReference>
<dbReference type="InterPro" id="IPR045851">
    <property type="entry name" value="AMP-bd_C_sf"/>
</dbReference>
<evidence type="ECO:0000259" key="6">
    <source>
        <dbReference type="Pfam" id="PF13193"/>
    </source>
</evidence>
<comment type="caution">
    <text evidence="7">The sequence shown here is derived from an EMBL/GenBank/DDBJ whole genome shotgun (WGS) entry which is preliminary data.</text>
</comment>
<dbReference type="InterPro" id="IPR025110">
    <property type="entry name" value="AMP-bd_C"/>
</dbReference>
<dbReference type="Pfam" id="PF13193">
    <property type="entry name" value="AMP-binding_C"/>
    <property type="match status" value="1"/>
</dbReference>
<dbReference type="Gene3D" id="3.40.50.12780">
    <property type="entry name" value="N-terminal domain of ligase-like"/>
    <property type="match status" value="1"/>
</dbReference>
<dbReference type="Pfam" id="PF00501">
    <property type="entry name" value="AMP-binding"/>
    <property type="match status" value="1"/>
</dbReference>
<organism evidence="7 8">
    <name type="scientific">Actinomadura hallensis</name>
    <dbReference type="NCBI Taxonomy" id="337895"/>
    <lineage>
        <taxon>Bacteria</taxon>
        <taxon>Bacillati</taxon>
        <taxon>Actinomycetota</taxon>
        <taxon>Actinomycetes</taxon>
        <taxon>Streptosporangiales</taxon>
        <taxon>Thermomonosporaceae</taxon>
        <taxon>Actinomadura</taxon>
    </lineage>
</organism>
<evidence type="ECO:0000256" key="2">
    <source>
        <dbReference type="ARBA" id="ARBA00022598"/>
    </source>
</evidence>
<dbReference type="FunFam" id="3.30.300.30:FF:000008">
    <property type="entry name" value="2,3-dihydroxybenzoate-AMP ligase"/>
    <property type="match status" value="1"/>
</dbReference>
<dbReference type="PANTHER" id="PTHR43859:SF4">
    <property type="entry name" value="BUTANOATE--COA LIGASE AAE1-RELATED"/>
    <property type="match status" value="1"/>
</dbReference>
<proteinExistence type="inferred from homology"/>
<dbReference type="Gene3D" id="3.30.300.30">
    <property type="match status" value="1"/>
</dbReference>
<feature type="domain" description="AMP-binding enzyme C-terminal" evidence="6">
    <location>
        <begin position="460"/>
        <end position="534"/>
    </location>
</feature>
<evidence type="ECO:0000259" key="5">
    <source>
        <dbReference type="Pfam" id="PF00501"/>
    </source>
</evidence>
<dbReference type="PANTHER" id="PTHR43859">
    <property type="entry name" value="ACYL-ACTIVATING ENZYME"/>
    <property type="match status" value="1"/>
</dbReference>
<dbReference type="AlphaFoldDB" id="A0A543ICP8"/>
<feature type="domain" description="AMP-dependent synthetase/ligase" evidence="5">
    <location>
        <begin position="24"/>
        <end position="411"/>
    </location>
</feature>
<accession>A0A543ICP8</accession>
<dbReference type="GO" id="GO:0006631">
    <property type="term" value="P:fatty acid metabolic process"/>
    <property type="evidence" value="ECO:0007669"/>
    <property type="project" value="UniProtKB-KW"/>
</dbReference>
<dbReference type="Proteomes" id="UP000316706">
    <property type="component" value="Unassembled WGS sequence"/>
</dbReference>
<evidence type="ECO:0000313" key="7">
    <source>
        <dbReference type="EMBL" id="TQM68359.1"/>
    </source>
</evidence>